<sequence length="175" mass="19158">MASGDRSLHFSDGFIISCGTVTVDVDRLKMLLIRCRDSGEVYLPKGRKDMDESLQDAALRETWEETGVRAELMRLRITTRATIPANAAAAAAAVPITSVTEPLAVSQRMSGGILKIIFWFVAAADSTAAREEATQQEGEDFEALWMGWDEAITTLTFDDDRRIAEAAVLAMATKK</sequence>
<dbReference type="OrthoDB" id="10259236at2759"/>
<proteinExistence type="predicted"/>
<gene>
    <name evidence="3" type="ORF">IF1G_00092</name>
</gene>
<dbReference type="GO" id="GO:0006167">
    <property type="term" value="P:AMP biosynthetic process"/>
    <property type="evidence" value="ECO:0007669"/>
    <property type="project" value="TreeGrafter"/>
</dbReference>
<organism evidence="3 4">
    <name type="scientific">Cordyceps javanica</name>
    <dbReference type="NCBI Taxonomy" id="43265"/>
    <lineage>
        <taxon>Eukaryota</taxon>
        <taxon>Fungi</taxon>
        <taxon>Dikarya</taxon>
        <taxon>Ascomycota</taxon>
        <taxon>Pezizomycotina</taxon>
        <taxon>Sordariomycetes</taxon>
        <taxon>Hypocreomycetidae</taxon>
        <taxon>Hypocreales</taxon>
        <taxon>Cordycipitaceae</taxon>
        <taxon>Cordyceps</taxon>
    </lineage>
</organism>
<dbReference type="PROSITE" id="PS51462">
    <property type="entry name" value="NUDIX"/>
    <property type="match status" value="1"/>
</dbReference>
<protein>
    <submittedName>
        <fullName evidence="3">NUDIX domain-containing protein</fullName>
    </submittedName>
</protein>
<dbReference type="InterPro" id="IPR051325">
    <property type="entry name" value="Nudix_hydrolase_domain"/>
</dbReference>
<feature type="domain" description="Nudix hydrolase" evidence="2">
    <location>
        <begin position="13"/>
        <end position="169"/>
    </location>
</feature>
<dbReference type="PROSITE" id="PS00893">
    <property type="entry name" value="NUDIX_BOX"/>
    <property type="match status" value="1"/>
</dbReference>
<dbReference type="PANTHER" id="PTHR21340:SF0">
    <property type="entry name" value="BIS(5'-NUCLEOSYL)-TETRAPHOSPHATASE [ASYMMETRICAL]"/>
    <property type="match status" value="1"/>
</dbReference>
<accession>A0A545VEL2</accession>
<keyword evidence="4" id="KW-1185">Reference proteome</keyword>
<dbReference type="GO" id="GO:0006754">
    <property type="term" value="P:ATP biosynthetic process"/>
    <property type="evidence" value="ECO:0007669"/>
    <property type="project" value="TreeGrafter"/>
</dbReference>
<comment type="caution">
    <text evidence="3">The sequence shown here is derived from an EMBL/GenBank/DDBJ whole genome shotgun (WGS) entry which is preliminary data.</text>
</comment>
<evidence type="ECO:0000313" key="3">
    <source>
        <dbReference type="EMBL" id="TQW00161.1"/>
    </source>
</evidence>
<dbReference type="AlphaFoldDB" id="A0A545VEL2"/>
<dbReference type="InterPro" id="IPR020084">
    <property type="entry name" value="NUDIX_hydrolase_CS"/>
</dbReference>
<evidence type="ECO:0000313" key="4">
    <source>
        <dbReference type="Proteomes" id="UP000315783"/>
    </source>
</evidence>
<dbReference type="SUPFAM" id="SSF55811">
    <property type="entry name" value="Nudix"/>
    <property type="match status" value="1"/>
</dbReference>
<name>A0A545VEL2_9HYPO</name>
<dbReference type="Proteomes" id="UP000315783">
    <property type="component" value="Unassembled WGS sequence"/>
</dbReference>
<dbReference type="GO" id="GO:0004081">
    <property type="term" value="F:bis(5'-nucleosyl)-tetraphosphatase (asymmetrical) activity"/>
    <property type="evidence" value="ECO:0007669"/>
    <property type="project" value="TreeGrafter"/>
</dbReference>
<evidence type="ECO:0000259" key="2">
    <source>
        <dbReference type="PROSITE" id="PS51462"/>
    </source>
</evidence>
<reference evidence="3 4" key="1">
    <citation type="journal article" date="2019" name="Appl. Microbiol. Biotechnol.">
        <title>Genome sequence of Isaria javanica and comparative genome analysis insights into family S53 peptidase evolution in fungal entomopathogens.</title>
        <authorList>
            <person name="Lin R."/>
            <person name="Zhang X."/>
            <person name="Xin B."/>
            <person name="Zou M."/>
            <person name="Gao Y."/>
            <person name="Qin F."/>
            <person name="Hu Q."/>
            <person name="Xie B."/>
            <person name="Cheng X."/>
        </authorList>
    </citation>
    <scope>NUCLEOTIDE SEQUENCE [LARGE SCALE GENOMIC DNA]</scope>
    <source>
        <strain evidence="3 4">IJ1G</strain>
    </source>
</reference>
<dbReference type="InterPro" id="IPR000086">
    <property type="entry name" value="NUDIX_hydrolase_dom"/>
</dbReference>
<evidence type="ECO:0000256" key="1">
    <source>
        <dbReference type="ARBA" id="ARBA00022801"/>
    </source>
</evidence>
<dbReference type="Gene3D" id="3.90.79.10">
    <property type="entry name" value="Nucleoside Triphosphate Pyrophosphohydrolase"/>
    <property type="match status" value="1"/>
</dbReference>
<dbReference type="EMBL" id="SPUK01000001">
    <property type="protein sequence ID" value="TQW00161.1"/>
    <property type="molecule type" value="Genomic_DNA"/>
</dbReference>
<keyword evidence="1" id="KW-0378">Hydrolase</keyword>
<dbReference type="PANTHER" id="PTHR21340">
    <property type="entry name" value="DIADENOSINE 5,5-P1,P4-TETRAPHOSPHATE PYROPHOSPHOHYDROLASE MUTT"/>
    <property type="match status" value="1"/>
</dbReference>
<dbReference type="Pfam" id="PF00293">
    <property type="entry name" value="NUDIX"/>
    <property type="match status" value="1"/>
</dbReference>
<dbReference type="InterPro" id="IPR015797">
    <property type="entry name" value="NUDIX_hydrolase-like_dom_sf"/>
</dbReference>